<gene>
    <name evidence="2" type="ORF">FN846DRAFT_951998</name>
</gene>
<accession>A0A5J5EV74</accession>
<dbReference type="Proteomes" id="UP000326924">
    <property type="component" value="Unassembled WGS sequence"/>
</dbReference>
<keyword evidence="3" id="KW-1185">Reference proteome</keyword>
<keyword evidence="1" id="KW-1133">Transmembrane helix</keyword>
<reference evidence="2 3" key="1">
    <citation type="submission" date="2019-09" db="EMBL/GenBank/DDBJ databases">
        <title>Draft genome of the ectomycorrhizal ascomycete Sphaerosporella brunnea.</title>
        <authorList>
            <consortium name="DOE Joint Genome Institute"/>
            <person name="Benucci G.M."/>
            <person name="Marozzi G."/>
            <person name="Antonielli L."/>
            <person name="Sanchez S."/>
            <person name="Marco P."/>
            <person name="Wang X."/>
            <person name="Falini L.B."/>
            <person name="Barry K."/>
            <person name="Haridas S."/>
            <person name="Lipzen A."/>
            <person name="Labutti K."/>
            <person name="Grigoriev I.V."/>
            <person name="Murat C."/>
            <person name="Martin F."/>
            <person name="Albertini E."/>
            <person name="Donnini D."/>
            <person name="Bonito G."/>
        </authorList>
    </citation>
    <scope>NUCLEOTIDE SEQUENCE [LARGE SCALE GENOMIC DNA]</scope>
    <source>
        <strain evidence="2 3">Sb_GMNB300</strain>
    </source>
</reference>
<feature type="transmembrane region" description="Helical" evidence="1">
    <location>
        <begin position="80"/>
        <end position="98"/>
    </location>
</feature>
<proteinExistence type="predicted"/>
<evidence type="ECO:0000313" key="3">
    <source>
        <dbReference type="Proteomes" id="UP000326924"/>
    </source>
</evidence>
<evidence type="ECO:0000256" key="1">
    <source>
        <dbReference type="SAM" id="Phobius"/>
    </source>
</evidence>
<keyword evidence="1" id="KW-0472">Membrane</keyword>
<dbReference type="AlphaFoldDB" id="A0A5J5EV74"/>
<dbReference type="EMBL" id="VXIS01000104">
    <property type="protein sequence ID" value="KAA8904821.1"/>
    <property type="molecule type" value="Genomic_DNA"/>
</dbReference>
<comment type="caution">
    <text evidence="2">The sequence shown here is derived from an EMBL/GenBank/DDBJ whole genome shotgun (WGS) entry which is preliminary data.</text>
</comment>
<protein>
    <submittedName>
        <fullName evidence="2">Uncharacterized protein</fullName>
    </submittedName>
</protein>
<feature type="transmembrane region" description="Helical" evidence="1">
    <location>
        <begin position="9"/>
        <end position="29"/>
    </location>
</feature>
<name>A0A5J5EV74_9PEZI</name>
<dbReference type="InParanoid" id="A0A5J5EV74"/>
<evidence type="ECO:0000313" key="2">
    <source>
        <dbReference type="EMBL" id="KAA8904821.1"/>
    </source>
</evidence>
<organism evidence="2 3">
    <name type="scientific">Sphaerosporella brunnea</name>
    <dbReference type="NCBI Taxonomy" id="1250544"/>
    <lineage>
        <taxon>Eukaryota</taxon>
        <taxon>Fungi</taxon>
        <taxon>Dikarya</taxon>
        <taxon>Ascomycota</taxon>
        <taxon>Pezizomycotina</taxon>
        <taxon>Pezizomycetes</taxon>
        <taxon>Pezizales</taxon>
        <taxon>Pyronemataceae</taxon>
        <taxon>Sphaerosporella</taxon>
    </lineage>
</organism>
<keyword evidence="1" id="KW-0812">Transmembrane</keyword>
<sequence length="111" mass="12848">MGGDLRGRLIFSHCFLLYSSCGFVFLLVWDLGSCTMWPTLRYFCFFSVSSVGGKKGTAFVDEYRSTLHRTHEFEWKWAGWRLRVFVCCFFLVPFYVLLCRCVTVGHSVGDS</sequence>